<organism evidence="2 3">
    <name type="scientific">Thermococcus celer Vu 13 = JCM 8558</name>
    <dbReference type="NCBI Taxonomy" id="1293037"/>
    <lineage>
        <taxon>Archaea</taxon>
        <taxon>Methanobacteriati</taxon>
        <taxon>Methanobacteriota</taxon>
        <taxon>Thermococci</taxon>
        <taxon>Thermococcales</taxon>
        <taxon>Thermococcaceae</taxon>
        <taxon>Thermococcus</taxon>
    </lineage>
</organism>
<keyword evidence="1" id="KW-0472">Membrane</keyword>
<evidence type="ECO:0000313" key="2">
    <source>
        <dbReference type="EMBL" id="ASI99304.1"/>
    </source>
</evidence>
<name>A0A218P300_THECE</name>
<dbReference type="AlphaFoldDB" id="A0A218P300"/>
<dbReference type="EMBL" id="CP014854">
    <property type="protein sequence ID" value="ASI99304.1"/>
    <property type="molecule type" value="Genomic_DNA"/>
</dbReference>
<dbReference type="KEGG" id="tce:A3L02_06890"/>
<gene>
    <name evidence="2" type="ORF">A3L02_06890</name>
</gene>
<evidence type="ECO:0000313" key="3">
    <source>
        <dbReference type="Proteomes" id="UP000197156"/>
    </source>
</evidence>
<keyword evidence="1" id="KW-0812">Transmembrane</keyword>
<reference evidence="2 3" key="1">
    <citation type="submission" date="2016-03" db="EMBL/GenBank/DDBJ databases">
        <title>Complete genome sequence of Thermococcus celer.</title>
        <authorList>
            <person name="Oger P.M."/>
        </authorList>
    </citation>
    <scope>NUCLEOTIDE SEQUENCE [LARGE SCALE GENOMIC DNA]</scope>
    <source>
        <strain evidence="2 3">Vu 13</strain>
    </source>
</reference>
<feature type="transmembrane region" description="Helical" evidence="1">
    <location>
        <begin position="26"/>
        <end position="45"/>
    </location>
</feature>
<proteinExistence type="predicted"/>
<accession>A0A218P300</accession>
<sequence length="198" mass="22409">MESPPTVESVVKKPQVSYETSFRIKVLTLAIIFGIAIFMIVYYPLISHQTNPWGVAAPKGRIVLAGNFTLGPVSYTNAVPVTSRNNLLVLRGNDDMGDTLTVKITTPGWCADLWVWGGSSRSWQRKYNCARELQLSQYAFRRLPTHEAEEILYWYLEDGYVIVFKKEGPVQNYELVNFTVTYGGQSDWGAFKVSLQRS</sequence>
<keyword evidence="1" id="KW-1133">Transmembrane helix</keyword>
<dbReference type="OrthoDB" id="95481at2157"/>
<dbReference type="Proteomes" id="UP000197156">
    <property type="component" value="Chromosome"/>
</dbReference>
<keyword evidence="3" id="KW-1185">Reference proteome</keyword>
<protein>
    <submittedName>
        <fullName evidence="2">Uncharacterized protein</fullName>
    </submittedName>
</protein>
<evidence type="ECO:0000256" key="1">
    <source>
        <dbReference type="SAM" id="Phobius"/>
    </source>
</evidence>